<accession>A0A7X2ZT27</accession>
<dbReference type="AlphaFoldDB" id="A0A7X2ZT27"/>
<evidence type="ECO:0000313" key="2">
    <source>
        <dbReference type="Proteomes" id="UP000540519"/>
    </source>
</evidence>
<reference evidence="1 2" key="1">
    <citation type="journal article" date="2019" name="Mar. Drugs">
        <title>Comparative Genomics and CAZyme Genome Repertoires of Marine Zobellia amurskyensis KMM 3526(T) and Zobellia laminariae KMM 3676(T).</title>
        <authorList>
            <person name="Chernysheva N."/>
            <person name="Bystritskaya E."/>
            <person name="Stenkova A."/>
            <person name="Golovkin I."/>
            <person name="Nedashkovskaya O."/>
            <person name="Isaeva M."/>
        </authorList>
    </citation>
    <scope>NUCLEOTIDE SEQUENCE [LARGE SCALE GENOMIC DNA]</scope>
    <source>
        <strain evidence="1 2">KMM 3526</strain>
    </source>
</reference>
<gene>
    <name evidence="1" type="ORF">D9O36_08135</name>
</gene>
<name>A0A7X2ZT27_9FLAO</name>
<dbReference type="Proteomes" id="UP000540519">
    <property type="component" value="Unassembled WGS sequence"/>
</dbReference>
<evidence type="ECO:0000313" key="1">
    <source>
        <dbReference type="EMBL" id="MUH35804.1"/>
    </source>
</evidence>
<organism evidence="1 2">
    <name type="scientific">Zobellia amurskyensis</name>
    <dbReference type="NCBI Taxonomy" id="248905"/>
    <lineage>
        <taxon>Bacteria</taxon>
        <taxon>Pseudomonadati</taxon>
        <taxon>Bacteroidota</taxon>
        <taxon>Flavobacteriia</taxon>
        <taxon>Flavobacteriales</taxon>
        <taxon>Flavobacteriaceae</taxon>
        <taxon>Zobellia</taxon>
    </lineage>
</organism>
<dbReference type="EMBL" id="RCNR01000011">
    <property type="protein sequence ID" value="MUH35804.1"/>
    <property type="molecule type" value="Genomic_DNA"/>
</dbReference>
<sequence length="79" mass="9049">MASHALTDSELEHCELCTLISTSNQDTPIYHDVLISKISQADFSGIFESKSESTYLAPYHKNILWVYFYNKPPPFFFLG</sequence>
<protein>
    <submittedName>
        <fullName evidence="1">Uncharacterized protein</fullName>
    </submittedName>
</protein>
<proteinExistence type="predicted"/>
<keyword evidence="2" id="KW-1185">Reference proteome</keyword>
<comment type="caution">
    <text evidence="1">The sequence shown here is derived from an EMBL/GenBank/DDBJ whole genome shotgun (WGS) entry which is preliminary data.</text>
</comment>